<organism evidence="2 3">
    <name type="scientific">Zootermopsis nevadensis</name>
    <name type="common">Dampwood termite</name>
    <dbReference type="NCBI Taxonomy" id="136037"/>
    <lineage>
        <taxon>Eukaryota</taxon>
        <taxon>Metazoa</taxon>
        <taxon>Ecdysozoa</taxon>
        <taxon>Arthropoda</taxon>
        <taxon>Hexapoda</taxon>
        <taxon>Insecta</taxon>
        <taxon>Pterygota</taxon>
        <taxon>Neoptera</taxon>
        <taxon>Polyneoptera</taxon>
        <taxon>Dictyoptera</taxon>
        <taxon>Blattodea</taxon>
        <taxon>Blattoidea</taxon>
        <taxon>Termitoidae</taxon>
        <taxon>Termopsidae</taxon>
        <taxon>Zootermopsis</taxon>
    </lineage>
</organism>
<name>A0A067QZ26_ZOONE</name>
<dbReference type="AlphaFoldDB" id="A0A067QZ26"/>
<keyword evidence="3" id="KW-1185">Reference proteome</keyword>
<feature type="region of interest" description="Disordered" evidence="1">
    <location>
        <begin position="56"/>
        <end position="104"/>
    </location>
</feature>
<accession>A0A067QZ26</accession>
<evidence type="ECO:0000256" key="1">
    <source>
        <dbReference type="SAM" id="MobiDB-lite"/>
    </source>
</evidence>
<dbReference type="EMBL" id="KK853177">
    <property type="protein sequence ID" value="KDR10263.1"/>
    <property type="molecule type" value="Genomic_DNA"/>
</dbReference>
<feature type="compositionally biased region" description="Basic and acidic residues" evidence="1">
    <location>
        <begin position="56"/>
        <end position="75"/>
    </location>
</feature>
<evidence type="ECO:0000313" key="3">
    <source>
        <dbReference type="Proteomes" id="UP000027135"/>
    </source>
</evidence>
<feature type="compositionally biased region" description="Polar residues" evidence="1">
    <location>
        <begin position="76"/>
        <end position="91"/>
    </location>
</feature>
<proteinExistence type="predicted"/>
<reference evidence="2 3" key="1">
    <citation type="journal article" date="2014" name="Nat. Commun.">
        <title>Molecular traces of alternative social organization in a termite genome.</title>
        <authorList>
            <person name="Terrapon N."/>
            <person name="Li C."/>
            <person name="Robertson H.M."/>
            <person name="Ji L."/>
            <person name="Meng X."/>
            <person name="Booth W."/>
            <person name="Chen Z."/>
            <person name="Childers C.P."/>
            <person name="Glastad K.M."/>
            <person name="Gokhale K."/>
            <person name="Gowin J."/>
            <person name="Gronenberg W."/>
            <person name="Hermansen R.A."/>
            <person name="Hu H."/>
            <person name="Hunt B.G."/>
            <person name="Huylmans A.K."/>
            <person name="Khalil S.M."/>
            <person name="Mitchell R.D."/>
            <person name="Munoz-Torres M.C."/>
            <person name="Mustard J.A."/>
            <person name="Pan H."/>
            <person name="Reese J.T."/>
            <person name="Scharf M.E."/>
            <person name="Sun F."/>
            <person name="Vogel H."/>
            <person name="Xiao J."/>
            <person name="Yang W."/>
            <person name="Yang Z."/>
            <person name="Yang Z."/>
            <person name="Zhou J."/>
            <person name="Zhu J."/>
            <person name="Brent C.S."/>
            <person name="Elsik C.G."/>
            <person name="Goodisman M.A."/>
            <person name="Liberles D.A."/>
            <person name="Roe R.M."/>
            <person name="Vargo E.L."/>
            <person name="Vilcinskas A."/>
            <person name="Wang J."/>
            <person name="Bornberg-Bauer E."/>
            <person name="Korb J."/>
            <person name="Zhang G."/>
            <person name="Liebig J."/>
        </authorList>
    </citation>
    <scope>NUCLEOTIDE SEQUENCE [LARGE SCALE GENOMIC DNA]</scope>
    <source>
        <tissue evidence="2">Whole organism</tissue>
    </source>
</reference>
<sequence length="104" mass="11707">MDKNIYHESETRYQDEVNITSDEESNYIAINSTPSAIDANDKQRIATLPGCDAITYRDDSKRMAQELTSEGRKSPNETSRPSTTKRSNPFSIESLLSHAEGYTD</sequence>
<dbReference type="InParanoid" id="A0A067QZ26"/>
<dbReference type="Proteomes" id="UP000027135">
    <property type="component" value="Unassembled WGS sequence"/>
</dbReference>
<protein>
    <submittedName>
        <fullName evidence="2">Uncharacterized protein</fullName>
    </submittedName>
</protein>
<gene>
    <name evidence="2" type="ORF">L798_15521</name>
</gene>
<evidence type="ECO:0000313" key="2">
    <source>
        <dbReference type="EMBL" id="KDR10263.1"/>
    </source>
</evidence>